<protein>
    <submittedName>
        <fullName evidence="1">Uncharacterized protein</fullName>
    </submittedName>
</protein>
<reference evidence="1 2" key="1">
    <citation type="journal article" date="2017" name="Nat. Ecol. Evol.">
        <title>Scallop genome provides insights into evolution of bilaterian karyotype and development.</title>
        <authorList>
            <person name="Wang S."/>
            <person name="Zhang J."/>
            <person name="Jiao W."/>
            <person name="Li J."/>
            <person name="Xun X."/>
            <person name="Sun Y."/>
            <person name="Guo X."/>
            <person name="Huan P."/>
            <person name="Dong B."/>
            <person name="Zhang L."/>
            <person name="Hu X."/>
            <person name="Sun X."/>
            <person name="Wang J."/>
            <person name="Zhao C."/>
            <person name="Wang Y."/>
            <person name="Wang D."/>
            <person name="Huang X."/>
            <person name="Wang R."/>
            <person name="Lv J."/>
            <person name="Li Y."/>
            <person name="Zhang Z."/>
            <person name="Liu B."/>
            <person name="Lu W."/>
            <person name="Hui Y."/>
            <person name="Liang J."/>
            <person name="Zhou Z."/>
            <person name="Hou R."/>
            <person name="Li X."/>
            <person name="Liu Y."/>
            <person name="Li H."/>
            <person name="Ning X."/>
            <person name="Lin Y."/>
            <person name="Zhao L."/>
            <person name="Xing Q."/>
            <person name="Dou J."/>
            <person name="Li Y."/>
            <person name="Mao J."/>
            <person name="Guo H."/>
            <person name="Dou H."/>
            <person name="Li T."/>
            <person name="Mu C."/>
            <person name="Jiang W."/>
            <person name="Fu Q."/>
            <person name="Fu X."/>
            <person name="Miao Y."/>
            <person name="Liu J."/>
            <person name="Yu Q."/>
            <person name="Li R."/>
            <person name="Liao H."/>
            <person name="Li X."/>
            <person name="Kong Y."/>
            <person name="Jiang Z."/>
            <person name="Chourrout D."/>
            <person name="Li R."/>
            <person name="Bao Z."/>
        </authorList>
    </citation>
    <scope>NUCLEOTIDE SEQUENCE [LARGE SCALE GENOMIC DNA]</scope>
    <source>
        <strain evidence="1 2">PY_sf001</strain>
    </source>
</reference>
<sequence length="110" mass="12795">MGVFLNVIGDYEVSDVHIEEAGRLLIELRRPELWQRMELRAKMVYTAIRSRLAQLKYPEKPAEAIKLAKRALRLAKQGQFLKEQQSISYNLNSLSESTLQKQRLRKAILV</sequence>
<accession>A0A210QUN4</accession>
<proteinExistence type="predicted"/>
<name>A0A210QUN4_MIZYE</name>
<gene>
    <name evidence="1" type="ORF">KP79_PYT12257</name>
</gene>
<evidence type="ECO:0000313" key="2">
    <source>
        <dbReference type="Proteomes" id="UP000242188"/>
    </source>
</evidence>
<dbReference type="OrthoDB" id="6099215at2759"/>
<dbReference type="AlphaFoldDB" id="A0A210QUN4"/>
<comment type="caution">
    <text evidence="1">The sequence shown here is derived from an EMBL/GenBank/DDBJ whole genome shotgun (WGS) entry which is preliminary data.</text>
</comment>
<dbReference type="Proteomes" id="UP000242188">
    <property type="component" value="Unassembled WGS sequence"/>
</dbReference>
<evidence type="ECO:0000313" key="1">
    <source>
        <dbReference type="EMBL" id="OWF52437.1"/>
    </source>
</evidence>
<dbReference type="EMBL" id="NEDP02001799">
    <property type="protein sequence ID" value="OWF52437.1"/>
    <property type="molecule type" value="Genomic_DNA"/>
</dbReference>
<keyword evidence="2" id="KW-1185">Reference proteome</keyword>
<organism evidence="1 2">
    <name type="scientific">Mizuhopecten yessoensis</name>
    <name type="common">Japanese scallop</name>
    <name type="synonym">Patinopecten yessoensis</name>
    <dbReference type="NCBI Taxonomy" id="6573"/>
    <lineage>
        <taxon>Eukaryota</taxon>
        <taxon>Metazoa</taxon>
        <taxon>Spiralia</taxon>
        <taxon>Lophotrochozoa</taxon>
        <taxon>Mollusca</taxon>
        <taxon>Bivalvia</taxon>
        <taxon>Autobranchia</taxon>
        <taxon>Pteriomorphia</taxon>
        <taxon>Pectinida</taxon>
        <taxon>Pectinoidea</taxon>
        <taxon>Pectinidae</taxon>
        <taxon>Mizuhopecten</taxon>
    </lineage>
</organism>